<name>A0A1U8PPQ5_GOSHI</name>
<evidence type="ECO:0000256" key="7">
    <source>
        <dbReference type="ARBA" id="ARBA00023098"/>
    </source>
</evidence>
<evidence type="ECO:0000256" key="8">
    <source>
        <dbReference type="ARBA" id="ARBA00023136"/>
    </source>
</evidence>
<evidence type="ECO:0000256" key="6">
    <source>
        <dbReference type="ARBA" id="ARBA00022989"/>
    </source>
</evidence>
<evidence type="ECO:0000256" key="3">
    <source>
        <dbReference type="ARBA" id="ARBA00022516"/>
    </source>
</evidence>
<feature type="transmembrane region" description="Helical" evidence="12">
    <location>
        <begin position="303"/>
        <end position="323"/>
    </location>
</feature>
<comment type="subcellular location">
    <subcellularLocation>
        <location evidence="1">Membrane</location>
        <topology evidence="1">Multi-pass membrane protein</topology>
    </subcellularLocation>
</comment>
<keyword evidence="4" id="KW-0808">Transferase</keyword>
<keyword evidence="11" id="KW-0012">Acyltransferase</keyword>
<dbReference type="RefSeq" id="XP_016753142.1">
    <property type="nucleotide sequence ID" value="XM_016897653.2"/>
</dbReference>
<evidence type="ECO:0000256" key="9">
    <source>
        <dbReference type="ARBA" id="ARBA00023209"/>
    </source>
</evidence>
<gene>
    <name evidence="15" type="primary">LOC107961543</name>
</gene>
<evidence type="ECO:0000256" key="4">
    <source>
        <dbReference type="ARBA" id="ARBA00022679"/>
    </source>
</evidence>
<feature type="domain" description="Glycerol-3-phosphate acyltransferase RAM2/GPAT1-8 HAD-like" evidence="13">
    <location>
        <begin position="24"/>
        <end position="213"/>
    </location>
</feature>
<evidence type="ECO:0000256" key="5">
    <source>
        <dbReference type="ARBA" id="ARBA00022692"/>
    </source>
</evidence>
<evidence type="ECO:0000256" key="2">
    <source>
        <dbReference type="ARBA" id="ARBA00007937"/>
    </source>
</evidence>
<dbReference type="STRING" id="3635.A0A1U8PPQ5"/>
<sequence length="331" mass="37134">MVMGAHRSFEPIWKCSGEGRSNQTVAADLNGTLLVSRNPFPYFMLIALEAGSLIRAFVLLASLPFVYLTYLFISESAANNAFIFISFVGLKIRNIELVSKSVLPKLYAKDIHPETWRVFSSFGKRYIVTATPRIMVEPFVKSILVADKVIGTELQLTKSGRATGFTLNPGILVGEHKRAAILKEFGTHFPDLGLGDRETDHDFMSLCKEGYMVPITKCNTLPRNKLLIPIIFFEEHLVQIRTLLAALSTLLWLPIGFIFSLLRLYLNIPLIGRIALYIYKLLRIKLVVKGNLPLAPKKGQITGLLFFVCYCCDPFLFGLSLIFESISHSIL</sequence>
<protein>
    <submittedName>
        <fullName evidence="15">Glycerol-3-phosphate 2-O-acyltransferase 6 isoform X1</fullName>
    </submittedName>
</protein>
<evidence type="ECO:0000313" key="15">
    <source>
        <dbReference type="RefSeq" id="XP_016753142.1"/>
    </source>
</evidence>
<dbReference type="Pfam" id="PF23270">
    <property type="entry name" value="HAD_RAM2_N"/>
    <property type="match status" value="1"/>
</dbReference>
<keyword evidence="7" id="KW-0443">Lipid metabolism</keyword>
<keyword evidence="6 12" id="KW-1133">Transmembrane helix</keyword>
<evidence type="ECO:0000256" key="10">
    <source>
        <dbReference type="ARBA" id="ARBA00023264"/>
    </source>
</evidence>
<dbReference type="InterPro" id="IPR023214">
    <property type="entry name" value="HAD_sf"/>
</dbReference>
<dbReference type="PaxDb" id="3635-A0A1U8PPQ5"/>
<keyword evidence="3" id="KW-0444">Lipid biosynthesis</keyword>
<dbReference type="GO" id="GO:0016791">
    <property type="term" value="F:phosphatase activity"/>
    <property type="evidence" value="ECO:0000318"/>
    <property type="project" value="GO_Central"/>
</dbReference>
<dbReference type="Gene3D" id="3.40.50.1000">
    <property type="entry name" value="HAD superfamily/HAD-like"/>
    <property type="match status" value="1"/>
</dbReference>
<dbReference type="FunFam" id="3.40.50.1000:FF:000134">
    <property type="entry name" value="Glycerol-3-phosphate 2-O-acyltransferase 6"/>
    <property type="match status" value="1"/>
</dbReference>
<dbReference type="Proteomes" id="UP000818029">
    <property type="component" value="Chromosome D13"/>
</dbReference>
<dbReference type="AlphaFoldDB" id="A0A1U8PPQ5"/>
<keyword evidence="5 12" id="KW-0812">Transmembrane</keyword>
<keyword evidence="14" id="KW-1185">Reference proteome</keyword>
<keyword evidence="9" id="KW-0594">Phospholipid biosynthesis</keyword>
<dbReference type="PANTHER" id="PTHR15486:SF49">
    <property type="entry name" value="GLYCEROL-3-PHOSPHATE 2-O-ACYLTRANSFERASE 6"/>
    <property type="match status" value="1"/>
</dbReference>
<dbReference type="PANTHER" id="PTHR15486">
    <property type="entry name" value="ANCIENT UBIQUITOUS PROTEIN"/>
    <property type="match status" value="1"/>
</dbReference>
<dbReference type="GO" id="GO:0016020">
    <property type="term" value="C:membrane"/>
    <property type="evidence" value="ECO:0000318"/>
    <property type="project" value="GO_Central"/>
</dbReference>
<dbReference type="InterPro" id="IPR056462">
    <property type="entry name" value="HAD_RAM2/GPAT1-8"/>
</dbReference>
<proteinExistence type="inferred from homology"/>
<keyword evidence="8 12" id="KW-0472">Membrane</keyword>
<dbReference type="GO" id="GO:0010143">
    <property type="term" value="P:cutin biosynthetic process"/>
    <property type="evidence" value="ECO:0000318"/>
    <property type="project" value="GO_Central"/>
</dbReference>
<reference evidence="15" key="2">
    <citation type="submission" date="2025-08" db="UniProtKB">
        <authorList>
            <consortium name="RefSeq"/>
        </authorList>
    </citation>
    <scope>IDENTIFICATION</scope>
</reference>
<dbReference type="KEGG" id="ghi:107961543"/>
<dbReference type="GO" id="GO:0090447">
    <property type="term" value="F:glycerol-3-phosphate 2-O-acyltransferase activity"/>
    <property type="evidence" value="ECO:0000318"/>
    <property type="project" value="GO_Central"/>
</dbReference>
<evidence type="ECO:0000259" key="13">
    <source>
        <dbReference type="Pfam" id="PF23270"/>
    </source>
</evidence>
<dbReference type="GeneID" id="107961543"/>
<evidence type="ECO:0000256" key="12">
    <source>
        <dbReference type="SAM" id="Phobius"/>
    </source>
</evidence>
<evidence type="ECO:0000256" key="1">
    <source>
        <dbReference type="ARBA" id="ARBA00004141"/>
    </source>
</evidence>
<evidence type="ECO:0000256" key="11">
    <source>
        <dbReference type="ARBA" id="ARBA00023315"/>
    </source>
</evidence>
<dbReference type="OrthoDB" id="1671079at2759"/>
<comment type="similarity">
    <text evidence="2">Belongs to the GPAT/DAPAT family.</text>
</comment>
<organism evidence="14 15">
    <name type="scientific">Gossypium hirsutum</name>
    <name type="common">Upland cotton</name>
    <name type="synonym">Gossypium mexicanum</name>
    <dbReference type="NCBI Taxonomy" id="3635"/>
    <lineage>
        <taxon>Eukaryota</taxon>
        <taxon>Viridiplantae</taxon>
        <taxon>Streptophyta</taxon>
        <taxon>Embryophyta</taxon>
        <taxon>Tracheophyta</taxon>
        <taxon>Spermatophyta</taxon>
        <taxon>Magnoliopsida</taxon>
        <taxon>eudicotyledons</taxon>
        <taxon>Gunneridae</taxon>
        <taxon>Pentapetalae</taxon>
        <taxon>rosids</taxon>
        <taxon>malvids</taxon>
        <taxon>Malvales</taxon>
        <taxon>Malvaceae</taxon>
        <taxon>Malvoideae</taxon>
        <taxon>Gossypium</taxon>
    </lineage>
</organism>
<dbReference type="OMA" id="KRDTWRI"/>
<keyword evidence="10" id="KW-1208">Phospholipid metabolism</keyword>
<accession>A0A1U8PPQ5</accession>
<reference evidence="14" key="1">
    <citation type="journal article" date="2020" name="Nat. Genet.">
        <title>Genomic diversifications of five Gossypium allopolyploid species and their impact on cotton improvement.</title>
        <authorList>
            <person name="Chen Z.J."/>
            <person name="Sreedasyam A."/>
            <person name="Ando A."/>
            <person name="Song Q."/>
            <person name="De Santiago L.M."/>
            <person name="Hulse-Kemp A.M."/>
            <person name="Ding M."/>
            <person name="Ye W."/>
            <person name="Kirkbride R.C."/>
            <person name="Jenkins J."/>
            <person name="Plott C."/>
            <person name="Lovell J."/>
            <person name="Lin Y.M."/>
            <person name="Vaughn R."/>
            <person name="Liu B."/>
            <person name="Simpson S."/>
            <person name="Scheffler B.E."/>
            <person name="Wen L."/>
            <person name="Saski C.A."/>
            <person name="Grover C.E."/>
            <person name="Hu G."/>
            <person name="Conover J.L."/>
            <person name="Carlson J.W."/>
            <person name="Shu S."/>
            <person name="Boston L.B."/>
            <person name="Williams M."/>
            <person name="Peterson D.G."/>
            <person name="McGee K."/>
            <person name="Jones D.C."/>
            <person name="Wendel J.F."/>
            <person name="Stelly D.M."/>
            <person name="Grimwood J."/>
            <person name="Schmutz J."/>
        </authorList>
    </citation>
    <scope>NUCLEOTIDE SEQUENCE [LARGE SCALE GENOMIC DNA]</scope>
    <source>
        <strain evidence="14">cv. TM-1</strain>
    </source>
</reference>
<feature type="transmembrane region" description="Helical" evidence="12">
    <location>
        <begin position="240"/>
        <end position="258"/>
    </location>
</feature>
<dbReference type="GO" id="GO:0008654">
    <property type="term" value="P:phospholipid biosynthetic process"/>
    <property type="evidence" value="ECO:0007669"/>
    <property type="project" value="UniProtKB-KW"/>
</dbReference>
<evidence type="ECO:0000313" key="14">
    <source>
        <dbReference type="Proteomes" id="UP000818029"/>
    </source>
</evidence>